<dbReference type="PANTHER" id="PTHR40254">
    <property type="entry name" value="BLR0577 PROTEIN"/>
    <property type="match status" value="1"/>
</dbReference>
<dbReference type="PANTHER" id="PTHR40254:SF1">
    <property type="entry name" value="BLR0577 PROTEIN"/>
    <property type="match status" value="1"/>
</dbReference>
<keyword evidence="3" id="KW-1185">Reference proteome</keyword>
<dbReference type="InterPro" id="IPR052189">
    <property type="entry name" value="L-asp_N-monooxygenase_NS-form"/>
</dbReference>
<protein>
    <recommendedName>
        <fullName evidence="1">FAD-dependent urate hydroxylase HpyO/Asp monooxygenase CreE-like FAD/NAD(P)-binding domain-containing protein</fullName>
    </recommendedName>
</protein>
<dbReference type="Proteomes" id="UP000217830">
    <property type="component" value="Unassembled WGS sequence"/>
</dbReference>
<dbReference type="Pfam" id="PF13454">
    <property type="entry name" value="NAD_binding_9"/>
    <property type="match status" value="1"/>
</dbReference>
<comment type="caution">
    <text evidence="2">The sequence shown here is derived from an EMBL/GenBank/DDBJ whole genome shotgun (WGS) entry which is preliminary data.</text>
</comment>
<name>A0A2A2PRW4_9PSED</name>
<reference evidence="2 3" key="1">
    <citation type="submission" date="2017-08" db="EMBL/GenBank/DDBJ databases">
        <title>Draft Genome Sequence of Pseudomonas moraviensis TYU6, isolated from Taxus cuspidata by using PacBio Single-Molecule Real-Time Technology.</title>
        <authorList>
            <person name="Baek K.-H."/>
            <person name="Mishra A.K."/>
        </authorList>
    </citation>
    <scope>NUCLEOTIDE SEQUENCE [LARGE SCALE GENOMIC DNA]</scope>
    <source>
        <strain evidence="2 3">TYU6</strain>
    </source>
</reference>
<dbReference type="Gene3D" id="3.50.50.60">
    <property type="entry name" value="FAD/NAD(P)-binding domain"/>
    <property type="match status" value="1"/>
</dbReference>
<evidence type="ECO:0000313" key="3">
    <source>
        <dbReference type="Proteomes" id="UP000217830"/>
    </source>
</evidence>
<dbReference type="SUPFAM" id="SSF51905">
    <property type="entry name" value="FAD/NAD(P)-binding domain"/>
    <property type="match status" value="2"/>
</dbReference>
<evidence type="ECO:0000259" key="1">
    <source>
        <dbReference type="Pfam" id="PF13454"/>
    </source>
</evidence>
<dbReference type="EMBL" id="NRST01000001">
    <property type="protein sequence ID" value="PAW57951.1"/>
    <property type="molecule type" value="Genomic_DNA"/>
</dbReference>
<feature type="domain" description="FAD-dependent urate hydroxylase HpyO/Asp monooxygenase CreE-like FAD/NAD(P)-binding" evidence="1">
    <location>
        <begin position="5"/>
        <end position="152"/>
    </location>
</feature>
<sequence length="457" mass="51155">MKTVIIIGAGFSGTVLTAQLLNQDIDNVRIVLINRSGLMGRGLAYGTNSASHLLNVPAGNMSAYPEQPDHFLSFCKDRSLDVTGASFVPRQLYGQYLSALLEQADNKNRGKIIFEQLNTEVRSIQHGTDHLEVSLEDGISLHADHVVLALGNFSPAAPYQLRKFLGSAWYMHDPWIAQEDQYALEADESVLLVGSGLTALDTVTKLTQQGHRGPIYMISRRGLLPLPHRRKNIQTPVDSPLLEELLQCHPSVLNYSRILRKAIKLTNGDWRDIIAAIRPITNKLWLRLNTCERRRFLRHLQPYWDVHRHRVAPDSHDIFNAYCATQQVKSFAGRIRDVSIIEDRLLVNIRRRNSESIFSIEVSKIINCTGPNTNLELVKEPLITQLIDSKTALLDDLKLGLLVNDDLTLTNALQKGSATLSYIGPMLKAKYWEATAVPELRKYASDLAASLAAKLNS</sequence>
<gene>
    <name evidence="2" type="ORF">CKQ80_22490</name>
</gene>
<dbReference type="InterPro" id="IPR036188">
    <property type="entry name" value="FAD/NAD-bd_sf"/>
</dbReference>
<dbReference type="RefSeq" id="WP_095668633.1">
    <property type="nucleotide sequence ID" value="NZ_NRSS01000003.1"/>
</dbReference>
<dbReference type="InterPro" id="IPR038732">
    <property type="entry name" value="HpyO/CreE_NAD-binding"/>
</dbReference>
<accession>A0A2A2PRW4</accession>
<evidence type="ECO:0000313" key="2">
    <source>
        <dbReference type="EMBL" id="PAW57951.1"/>
    </source>
</evidence>
<organism evidence="2 3">
    <name type="scientific">Pseudomonas moraviensis</name>
    <dbReference type="NCBI Taxonomy" id="321662"/>
    <lineage>
        <taxon>Bacteria</taxon>
        <taxon>Pseudomonadati</taxon>
        <taxon>Pseudomonadota</taxon>
        <taxon>Gammaproteobacteria</taxon>
        <taxon>Pseudomonadales</taxon>
        <taxon>Pseudomonadaceae</taxon>
        <taxon>Pseudomonas</taxon>
    </lineage>
</organism>
<dbReference type="AlphaFoldDB" id="A0A2A2PRW4"/>
<proteinExistence type="predicted"/>